<feature type="domain" description="EamA" evidence="7">
    <location>
        <begin position="6"/>
        <end position="139"/>
    </location>
</feature>
<evidence type="ECO:0000256" key="3">
    <source>
        <dbReference type="ARBA" id="ARBA00022692"/>
    </source>
</evidence>
<dbReference type="RefSeq" id="WP_107568090.1">
    <property type="nucleotide sequence ID" value="NZ_PYYB01000001.1"/>
</dbReference>
<comment type="subcellular location">
    <subcellularLocation>
        <location evidence="1">Membrane</location>
        <topology evidence="1">Multi-pass membrane protein</topology>
    </subcellularLocation>
</comment>
<feature type="transmembrane region" description="Helical" evidence="6">
    <location>
        <begin position="208"/>
        <end position="228"/>
    </location>
</feature>
<evidence type="ECO:0000256" key="6">
    <source>
        <dbReference type="SAM" id="Phobius"/>
    </source>
</evidence>
<dbReference type="SUPFAM" id="SSF103481">
    <property type="entry name" value="Multidrug resistance efflux transporter EmrE"/>
    <property type="match status" value="2"/>
</dbReference>
<feature type="transmembrane region" description="Helical" evidence="6">
    <location>
        <begin position="70"/>
        <end position="89"/>
    </location>
</feature>
<dbReference type="InterPro" id="IPR050638">
    <property type="entry name" value="AA-Vitamin_Transporters"/>
</dbReference>
<feature type="transmembrane region" description="Helical" evidence="6">
    <location>
        <begin position="124"/>
        <end position="142"/>
    </location>
</feature>
<evidence type="ECO:0000256" key="2">
    <source>
        <dbReference type="ARBA" id="ARBA00007362"/>
    </source>
</evidence>
<feature type="transmembrane region" description="Helical" evidence="6">
    <location>
        <begin position="28"/>
        <end position="50"/>
    </location>
</feature>
<keyword evidence="4 6" id="KW-1133">Transmembrane helix</keyword>
<evidence type="ECO:0000313" key="9">
    <source>
        <dbReference type="Proteomes" id="UP000240739"/>
    </source>
</evidence>
<feature type="domain" description="EamA" evidence="7">
    <location>
        <begin position="150"/>
        <end position="280"/>
    </location>
</feature>
<keyword evidence="5 6" id="KW-0472">Membrane</keyword>
<feature type="transmembrane region" description="Helical" evidence="6">
    <location>
        <begin position="178"/>
        <end position="202"/>
    </location>
</feature>
<proteinExistence type="inferred from homology"/>
<dbReference type="InterPro" id="IPR000620">
    <property type="entry name" value="EamA_dom"/>
</dbReference>
<evidence type="ECO:0000259" key="7">
    <source>
        <dbReference type="Pfam" id="PF00892"/>
    </source>
</evidence>
<evidence type="ECO:0000256" key="5">
    <source>
        <dbReference type="ARBA" id="ARBA00023136"/>
    </source>
</evidence>
<keyword evidence="9" id="KW-1185">Reference proteome</keyword>
<feature type="transmembrane region" description="Helical" evidence="6">
    <location>
        <begin position="240"/>
        <end position="258"/>
    </location>
</feature>
<feature type="transmembrane region" description="Helical" evidence="6">
    <location>
        <begin position="95"/>
        <end position="112"/>
    </location>
</feature>
<comment type="similarity">
    <text evidence="2">Belongs to the EamA transporter family.</text>
</comment>
<name>A0A2T4UJT1_9ACTN</name>
<dbReference type="PANTHER" id="PTHR32322">
    <property type="entry name" value="INNER MEMBRANE TRANSPORTER"/>
    <property type="match status" value="1"/>
</dbReference>
<dbReference type="Pfam" id="PF00892">
    <property type="entry name" value="EamA"/>
    <property type="match status" value="2"/>
</dbReference>
<organism evidence="8 9">
    <name type="scientific">Paraconexibacter algicola</name>
    <dbReference type="NCBI Taxonomy" id="2133960"/>
    <lineage>
        <taxon>Bacteria</taxon>
        <taxon>Bacillati</taxon>
        <taxon>Actinomycetota</taxon>
        <taxon>Thermoleophilia</taxon>
        <taxon>Solirubrobacterales</taxon>
        <taxon>Paraconexibacteraceae</taxon>
        <taxon>Paraconexibacter</taxon>
    </lineage>
</organism>
<evidence type="ECO:0000256" key="1">
    <source>
        <dbReference type="ARBA" id="ARBA00004141"/>
    </source>
</evidence>
<reference evidence="8 9" key="1">
    <citation type="submission" date="2018-03" db="EMBL/GenBank/DDBJ databases">
        <title>Aquarubrobacter algicola gen. nov., sp. nov., a novel actinobacterium isolated from shallow eutrophic lake during the end of cyanobacterial harmful algal blooms.</title>
        <authorList>
            <person name="Chun S.J."/>
        </authorList>
    </citation>
    <scope>NUCLEOTIDE SEQUENCE [LARGE SCALE GENOMIC DNA]</scope>
    <source>
        <strain evidence="8 9">Seoho-28</strain>
    </source>
</reference>
<dbReference type="GO" id="GO:0016020">
    <property type="term" value="C:membrane"/>
    <property type="evidence" value="ECO:0007669"/>
    <property type="project" value="UniProtKB-SubCell"/>
</dbReference>
<sequence>MPSPWALLAVIALLRGCSYLPTQWALGALPPIAVVVLQVLGAGLFLLVALVAGRALRPMLALARRAPGPVALLALSQTVVPLTLIALAVGSVQTGAAAILVAPSPILAAMLARATGDRTPLGTAQLAGMGLALAGVVLVGAGAHVGSAAGAGAFLAAGACYAVAAVTMRRHFADTPVLVTAGLTTLPALPVALVALALLPLGGVPATAIGGTLLLGTLTLGVAVVLLVTLVRRVGAARGLLVIYLTPVVALVAAVVAAGEPLTVAAVLGLGTVVAGVALAARPVRPAPAPARPRPGYAPVAATLRPEAVRALGTAQRVRVAAGD</sequence>
<dbReference type="InterPro" id="IPR037185">
    <property type="entry name" value="EmrE-like"/>
</dbReference>
<keyword evidence="3 6" id="KW-0812">Transmembrane</keyword>
<accession>A0A2T4UJT1</accession>
<feature type="transmembrane region" description="Helical" evidence="6">
    <location>
        <begin position="264"/>
        <end position="284"/>
    </location>
</feature>
<evidence type="ECO:0000256" key="4">
    <source>
        <dbReference type="ARBA" id="ARBA00022989"/>
    </source>
</evidence>
<dbReference type="AlphaFoldDB" id="A0A2T4UJT1"/>
<dbReference type="EMBL" id="PYYB01000001">
    <property type="protein sequence ID" value="PTL59448.1"/>
    <property type="molecule type" value="Genomic_DNA"/>
</dbReference>
<dbReference type="PANTHER" id="PTHR32322:SF9">
    <property type="entry name" value="AMINO-ACID METABOLITE EFFLUX PUMP-RELATED"/>
    <property type="match status" value="1"/>
</dbReference>
<gene>
    <name evidence="8" type="ORF">C7Y72_07175</name>
</gene>
<feature type="transmembrane region" description="Helical" evidence="6">
    <location>
        <begin position="148"/>
        <end position="166"/>
    </location>
</feature>
<dbReference type="Proteomes" id="UP000240739">
    <property type="component" value="Unassembled WGS sequence"/>
</dbReference>
<comment type="caution">
    <text evidence="8">The sequence shown here is derived from an EMBL/GenBank/DDBJ whole genome shotgun (WGS) entry which is preliminary data.</text>
</comment>
<evidence type="ECO:0000313" key="8">
    <source>
        <dbReference type="EMBL" id="PTL59448.1"/>
    </source>
</evidence>
<protein>
    <recommendedName>
        <fullName evidence="7">EamA domain-containing protein</fullName>
    </recommendedName>
</protein>